<protein>
    <submittedName>
        <fullName evidence="2">Unannotated protein</fullName>
    </submittedName>
</protein>
<dbReference type="InterPro" id="IPR029058">
    <property type="entry name" value="AB_hydrolase_fold"/>
</dbReference>
<organism evidence="2">
    <name type="scientific">freshwater metagenome</name>
    <dbReference type="NCBI Taxonomy" id="449393"/>
    <lineage>
        <taxon>unclassified sequences</taxon>
        <taxon>metagenomes</taxon>
        <taxon>ecological metagenomes</taxon>
    </lineage>
</organism>
<dbReference type="PANTHER" id="PTHR43798">
    <property type="entry name" value="MONOACYLGLYCEROL LIPASE"/>
    <property type="match status" value="1"/>
</dbReference>
<sequence length="299" mass="32615">MTISESPFPTPGLPEGRFLELPRRGTTFVRELPGPPGAPTLLLLHGWTANSALNWFAAYQPLAGHFRVIALDHRGHGNGIRNSRQFRLDDCADDAAALLDVLGVERAVAVGYSMGGPIAQLLWRRHRDRVAGLVLCSTAARFRDRRGERALRGLATGVSAIIRATPPWIDRRLAEKFLVSKYEDTPLGRWAREQARLNDLRTMVEAGHAVGAFDSRDWIGLVDVPTAVVITERDKTVLPIRQRALADAIDGSVTFLVDGRHDVCATQPELFVPALTAACFDVTGRILDPGPDEAVPAPG</sequence>
<gene>
    <name evidence="2" type="ORF">UFOPK1835_00038</name>
</gene>
<dbReference type="EMBL" id="CAEZUP010000001">
    <property type="protein sequence ID" value="CAB4595587.1"/>
    <property type="molecule type" value="Genomic_DNA"/>
</dbReference>
<dbReference type="AlphaFoldDB" id="A0A6J6G318"/>
<feature type="domain" description="AB hydrolase-1" evidence="1">
    <location>
        <begin position="39"/>
        <end position="263"/>
    </location>
</feature>
<evidence type="ECO:0000313" key="2">
    <source>
        <dbReference type="EMBL" id="CAB4595587.1"/>
    </source>
</evidence>
<dbReference type="InterPro" id="IPR050266">
    <property type="entry name" value="AB_hydrolase_sf"/>
</dbReference>
<accession>A0A6J6G318</accession>
<name>A0A6J6G318_9ZZZZ</name>
<dbReference type="InterPro" id="IPR000073">
    <property type="entry name" value="AB_hydrolase_1"/>
</dbReference>
<dbReference type="GO" id="GO:0016020">
    <property type="term" value="C:membrane"/>
    <property type="evidence" value="ECO:0007669"/>
    <property type="project" value="TreeGrafter"/>
</dbReference>
<dbReference type="Pfam" id="PF00561">
    <property type="entry name" value="Abhydrolase_1"/>
    <property type="match status" value="1"/>
</dbReference>
<reference evidence="2" key="1">
    <citation type="submission" date="2020-05" db="EMBL/GenBank/DDBJ databases">
        <authorList>
            <person name="Chiriac C."/>
            <person name="Salcher M."/>
            <person name="Ghai R."/>
            <person name="Kavagutti S V."/>
        </authorList>
    </citation>
    <scope>NUCLEOTIDE SEQUENCE</scope>
</reference>
<dbReference type="Gene3D" id="3.40.50.1820">
    <property type="entry name" value="alpha/beta hydrolase"/>
    <property type="match status" value="1"/>
</dbReference>
<dbReference type="PANTHER" id="PTHR43798:SF33">
    <property type="entry name" value="HYDROLASE, PUTATIVE (AFU_ORTHOLOGUE AFUA_2G14860)-RELATED"/>
    <property type="match status" value="1"/>
</dbReference>
<proteinExistence type="predicted"/>
<dbReference type="SUPFAM" id="SSF53474">
    <property type="entry name" value="alpha/beta-Hydrolases"/>
    <property type="match status" value="1"/>
</dbReference>
<evidence type="ECO:0000259" key="1">
    <source>
        <dbReference type="Pfam" id="PF00561"/>
    </source>
</evidence>
<dbReference type="PRINTS" id="PR00111">
    <property type="entry name" value="ABHYDROLASE"/>
</dbReference>